<keyword evidence="1" id="KW-0732">Signal</keyword>
<dbReference type="Proteomes" id="UP001595974">
    <property type="component" value="Unassembled WGS sequence"/>
</dbReference>
<dbReference type="EMBL" id="JBHSOG010000108">
    <property type="protein sequence ID" value="MFC5772203.1"/>
    <property type="molecule type" value="Genomic_DNA"/>
</dbReference>
<organism evidence="2 3">
    <name type="scientific">Thauera sinica</name>
    <dbReference type="NCBI Taxonomy" id="2665146"/>
    <lineage>
        <taxon>Bacteria</taxon>
        <taxon>Pseudomonadati</taxon>
        <taxon>Pseudomonadota</taxon>
        <taxon>Betaproteobacteria</taxon>
        <taxon>Rhodocyclales</taxon>
        <taxon>Zoogloeaceae</taxon>
        <taxon>Thauera</taxon>
    </lineage>
</organism>
<evidence type="ECO:0000313" key="2">
    <source>
        <dbReference type="EMBL" id="MFC5772203.1"/>
    </source>
</evidence>
<evidence type="ECO:0000313" key="3">
    <source>
        <dbReference type="Proteomes" id="UP001595974"/>
    </source>
</evidence>
<proteinExistence type="predicted"/>
<dbReference type="RefSeq" id="WP_096449207.1">
    <property type="nucleotide sequence ID" value="NZ_JBHSOG010000108.1"/>
</dbReference>
<keyword evidence="3" id="KW-1185">Reference proteome</keyword>
<dbReference type="SUPFAM" id="SSF56935">
    <property type="entry name" value="Porins"/>
    <property type="match status" value="1"/>
</dbReference>
<dbReference type="InterPro" id="IPR010727">
    <property type="entry name" value="DUF1302"/>
</dbReference>
<feature type="signal peptide" evidence="1">
    <location>
        <begin position="1"/>
        <end position="21"/>
    </location>
</feature>
<reference evidence="3" key="1">
    <citation type="journal article" date="2019" name="Int. J. Syst. Evol. Microbiol.">
        <title>The Global Catalogue of Microorganisms (GCM) 10K type strain sequencing project: providing services to taxonomists for standard genome sequencing and annotation.</title>
        <authorList>
            <consortium name="The Broad Institute Genomics Platform"/>
            <consortium name="The Broad Institute Genome Sequencing Center for Infectious Disease"/>
            <person name="Wu L."/>
            <person name="Ma J."/>
        </authorList>
    </citation>
    <scope>NUCLEOTIDE SEQUENCE [LARGE SCALE GENOMIC DNA]</scope>
    <source>
        <strain evidence="3">SHR3</strain>
    </source>
</reference>
<evidence type="ECO:0000256" key="1">
    <source>
        <dbReference type="SAM" id="SignalP"/>
    </source>
</evidence>
<name>A0ABW1AZ38_9RHOO</name>
<feature type="chain" id="PRO_5045338638" evidence="1">
    <location>
        <begin position="22"/>
        <end position="440"/>
    </location>
</feature>
<protein>
    <submittedName>
        <fullName evidence="2">DUF1302 family protein</fullName>
    </submittedName>
</protein>
<sequence>MRLVKAAVMAAMCGWGAVAAAADDAMDDAQIDALLKPAAAPGAGASATKLTGAAEFGAAYTLPDPGHWSKLRARVELGAGGRLNDTVKWKLSARADADAAYDLERNHYPGDVRRNQRNDASIREAYVDVGAGDLEFRLGRQQIVWGEMVGFFFADVVSARDMREFLLPELESMRIAQWAARAEYYAGETHLEALWIPVASYDRIGKPGSDFYPYPLPAGTRVRERTPDRNGENGNWGLRASRLIGGWDFSAFYYSSLDISPTLSFNLETNGLELRHDRIRQVGGTFSKDLGSFVLKGEVVHTRGRGTNTLDPLGRLGVVKTDMLDYAIGVDIPVEDVWRFNVQYFARVLDDHHPDMQVDREERGATFQVVRDLGNQMEAEFLAASSLNRHDLMLRPKLTWKFAPAWRGIVGLDIFEGRPTGMFGRFDDRDRVYVEVRRWF</sequence>
<accession>A0ABW1AZ38</accession>
<comment type="caution">
    <text evidence="2">The sequence shown here is derived from an EMBL/GenBank/DDBJ whole genome shotgun (WGS) entry which is preliminary data.</text>
</comment>
<gene>
    <name evidence="2" type="ORF">ACFPTN_22705</name>
</gene>
<dbReference type="Pfam" id="PF06980">
    <property type="entry name" value="DUF1302"/>
    <property type="match status" value="1"/>
</dbReference>